<comment type="caution">
    <text evidence="1">The sequence shown here is derived from an EMBL/GenBank/DDBJ whole genome shotgun (WGS) entry which is preliminary data.</text>
</comment>
<dbReference type="PANTHER" id="PTHR43737">
    <property type="entry name" value="BLL7424 PROTEIN"/>
    <property type="match status" value="1"/>
</dbReference>
<dbReference type="InterPro" id="IPR010869">
    <property type="entry name" value="DUF1501"/>
</dbReference>
<evidence type="ECO:0000313" key="2">
    <source>
        <dbReference type="Proteomes" id="UP000656804"/>
    </source>
</evidence>
<dbReference type="Proteomes" id="UP000656804">
    <property type="component" value="Unassembled WGS sequence"/>
</dbReference>
<dbReference type="InterPro" id="IPR006311">
    <property type="entry name" value="TAT_signal"/>
</dbReference>
<dbReference type="AlphaFoldDB" id="A0A930V0C5"/>
<organism evidence="1 2">
    <name type="scientific">Nocardioides acrostichi</name>
    <dbReference type="NCBI Taxonomy" id="2784339"/>
    <lineage>
        <taxon>Bacteria</taxon>
        <taxon>Bacillati</taxon>
        <taxon>Actinomycetota</taxon>
        <taxon>Actinomycetes</taxon>
        <taxon>Propionibacteriales</taxon>
        <taxon>Nocardioidaceae</taxon>
        <taxon>Nocardioides</taxon>
    </lineage>
</organism>
<name>A0A930V0C5_9ACTN</name>
<dbReference type="Pfam" id="PF07394">
    <property type="entry name" value="DUF1501"/>
    <property type="match status" value="1"/>
</dbReference>
<reference evidence="1" key="1">
    <citation type="submission" date="2020-11" db="EMBL/GenBank/DDBJ databases">
        <title>Nocardioides sp. CBS4Y-1, whole genome shotgun sequence.</title>
        <authorList>
            <person name="Tuo L."/>
        </authorList>
    </citation>
    <scope>NUCLEOTIDE SEQUENCE</scope>
    <source>
        <strain evidence="1">CBS4Y-1</strain>
    </source>
</reference>
<dbReference type="PANTHER" id="PTHR43737:SF1">
    <property type="entry name" value="DUF1501 DOMAIN-CONTAINING PROTEIN"/>
    <property type="match status" value="1"/>
</dbReference>
<dbReference type="EMBL" id="JADIVZ010000003">
    <property type="protein sequence ID" value="MBF4161699.1"/>
    <property type="molecule type" value="Genomic_DNA"/>
</dbReference>
<keyword evidence="2" id="KW-1185">Reference proteome</keyword>
<sequence length="426" mass="44100">MTSPIPSPATPDCCAEFARATGVSRRGFLQGVGAAGLSYAVGSAVVTVAGASSAAADGVGGNGVLVVLSMRGAADGLSLVVPHGDPIYYKARPTIAIPSEKLLAKDAFFGLHPALAPLVPMWSAGTMAAVHATGMQVPNRSHFAAMEVVEDADPGSSERVGWLNRLIGELPGESPLQGLALGAEAPTSMFGPQPTMGFASLDKAVIAGADSQTDPNDPRMKSMAAMWRRTRSPLKESVQSSMAAVGQLTAVRKSADTSASYPNSDLGKALSSIARTLRGNVGVSVVTVDQGDWDMHSSLGTLQWGRMIDNADDFAKSVAAFFNDLGPLADQVTLVTLSEFGRRVVENSNAGLDHGWGNVMFLFGAGVKGGYFGNWPGLSNTLDADLTVTTDYRSVLAEVVERRTGASAAKVFPGGPSARVGAMRTT</sequence>
<proteinExistence type="predicted"/>
<evidence type="ECO:0000313" key="1">
    <source>
        <dbReference type="EMBL" id="MBF4161699.1"/>
    </source>
</evidence>
<protein>
    <submittedName>
        <fullName evidence="1">DUF1501 domain-containing protein</fullName>
    </submittedName>
</protein>
<dbReference type="PROSITE" id="PS51318">
    <property type="entry name" value="TAT"/>
    <property type="match status" value="1"/>
</dbReference>
<gene>
    <name evidence="1" type="ORF">ISG29_08350</name>
</gene>
<dbReference type="RefSeq" id="WP_194502966.1">
    <property type="nucleotide sequence ID" value="NZ_JADIVZ010000003.1"/>
</dbReference>
<accession>A0A930V0C5</accession>